<dbReference type="RefSeq" id="WP_063971414.1">
    <property type="nucleotide sequence ID" value="NZ_JAMXLT020000050.1"/>
</dbReference>
<gene>
    <name evidence="1" type="ORF">NG800_018425</name>
</gene>
<reference evidence="1 2" key="1">
    <citation type="submission" date="2023-11" db="EMBL/GenBank/DDBJ databases">
        <title>First isolation, identification, and characterization of non-pathogenic Epilithonimonas ginsengisoli isolated from diseased farmed rainbow trout (Oncorhynchus mykiss) in Chile.</title>
        <authorList>
            <person name="Miranda C.D."/>
            <person name="Irgang R."/>
            <person name="Concha C."/>
            <person name="Rojas R."/>
            <person name="Avendano R."/>
        </authorList>
    </citation>
    <scope>NUCLEOTIDE SEQUENCE [LARGE SCALE GENOMIC DNA]</scope>
    <source>
        <strain evidence="1 2">FP99</strain>
    </source>
</reference>
<dbReference type="Proteomes" id="UP001204439">
    <property type="component" value="Unassembled WGS sequence"/>
</dbReference>
<comment type="caution">
    <text evidence="1">The sequence shown here is derived from an EMBL/GenBank/DDBJ whole genome shotgun (WGS) entry which is preliminary data.</text>
</comment>
<dbReference type="EMBL" id="JAMXLT020000050">
    <property type="protein sequence ID" value="MDW8550909.1"/>
    <property type="molecule type" value="Genomic_DNA"/>
</dbReference>
<sequence>MKYIYTLLILLLLFCFKEKNQNINESKKADNIVEIHLSRKMGMIDMTKNISKKYYSLNRDKIYIIKELNSPKGEVIKTDTVKIIIKDNSEIFRDLENENKLVSFFSDGLQDDSNGWAFSIYYANKQEKNFTFTSSDKIPKYAIKLNDLLNELERNN</sequence>
<protein>
    <submittedName>
        <fullName evidence="1">Uncharacterized protein</fullName>
    </submittedName>
</protein>
<organism evidence="1 2">
    <name type="scientific">Epilithonimonas ginsengisoli</name>
    <dbReference type="NCBI Taxonomy" id="1245592"/>
    <lineage>
        <taxon>Bacteria</taxon>
        <taxon>Pseudomonadati</taxon>
        <taxon>Bacteroidota</taxon>
        <taxon>Flavobacteriia</taxon>
        <taxon>Flavobacteriales</taxon>
        <taxon>Weeksellaceae</taxon>
        <taxon>Chryseobacterium group</taxon>
        <taxon>Epilithonimonas</taxon>
    </lineage>
</organism>
<accession>A0ABU4JMH0</accession>
<name>A0ABU4JMH0_9FLAO</name>
<evidence type="ECO:0000313" key="1">
    <source>
        <dbReference type="EMBL" id="MDW8550909.1"/>
    </source>
</evidence>
<keyword evidence="2" id="KW-1185">Reference proteome</keyword>
<proteinExistence type="predicted"/>
<evidence type="ECO:0000313" key="2">
    <source>
        <dbReference type="Proteomes" id="UP001204439"/>
    </source>
</evidence>